<sequence length="204" mass="23101">MAEMELRAFEARLDTMMDQLSEESTELIIERPRYAHAVMVFASGDEPGELLTASRIKILDPIYVPDEAVTNGHQTFHHYSENKNVSSTVESASNLNNCDEREGFDLFAGVEIYNDDDIQKALRKLEESRSMLNEPIITPPVNKLLSNDSEFDYANDSVTVRSKTLQRATHFPVSPVLSRSIPERYAVLKEGNVPVSFFYLFSFA</sequence>
<dbReference type="WBParaSite" id="EEL_0000528601-mRNA-1">
    <property type="protein sequence ID" value="EEL_0000528601-mRNA-1"/>
    <property type="gene ID" value="EEL_0000528601"/>
</dbReference>
<dbReference type="Proteomes" id="UP000050640">
    <property type="component" value="Unplaced"/>
</dbReference>
<name>A0A0R3RTK1_9BILA</name>
<proteinExistence type="predicted"/>
<organism evidence="1 2">
    <name type="scientific">Elaeophora elaphi</name>
    <dbReference type="NCBI Taxonomy" id="1147741"/>
    <lineage>
        <taxon>Eukaryota</taxon>
        <taxon>Metazoa</taxon>
        <taxon>Ecdysozoa</taxon>
        <taxon>Nematoda</taxon>
        <taxon>Chromadorea</taxon>
        <taxon>Rhabditida</taxon>
        <taxon>Spirurina</taxon>
        <taxon>Spiruromorpha</taxon>
        <taxon>Filarioidea</taxon>
        <taxon>Onchocercidae</taxon>
        <taxon>Elaeophora</taxon>
    </lineage>
</organism>
<protein>
    <submittedName>
        <fullName evidence="2">Reverse transcriptase</fullName>
    </submittedName>
</protein>
<evidence type="ECO:0000313" key="2">
    <source>
        <dbReference type="WBParaSite" id="EEL_0000528601-mRNA-1"/>
    </source>
</evidence>
<keyword evidence="1" id="KW-1185">Reference proteome</keyword>
<dbReference type="AlphaFoldDB" id="A0A0R3RTK1"/>
<reference evidence="2" key="1">
    <citation type="submission" date="2017-02" db="UniProtKB">
        <authorList>
            <consortium name="WormBaseParasite"/>
        </authorList>
    </citation>
    <scope>IDENTIFICATION</scope>
</reference>
<accession>A0A0R3RTK1</accession>
<evidence type="ECO:0000313" key="1">
    <source>
        <dbReference type="Proteomes" id="UP000050640"/>
    </source>
</evidence>